<evidence type="ECO:0000313" key="6">
    <source>
        <dbReference type="EMBL" id="SCL67285.1"/>
    </source>
</evidence>
<organism evidence="6 7">
    <name type="scientific">Micromonospora eburnea</name>
    <dbReference type="NCBI Taxonomy" id="227316"/>
    <lineage>
        <taxon>Bacteria</taxon>
        <taxon>Bacillati</taxon>
        <taxon>Actinomycetota</taxon>
        <taxon>Actinomycetes</taxon>
        <taxon>Micromonosporales</taxon>
        <taxon>Micromonosporaceae</taxon>
        <taxon>Micromonospora</taxon>
    </lineage>
</organism>
<dbReference type="Proteomes" id="UP000199696">
    <property type="component" value="Unassembled WGS sequence"/>
</dbReference>
<keyword evidence="2" id="KW-0964">Secreted</keyword>
<dbReference type="STRING" id="227316.GA0070604_5944"/>
<dbReference type="InterPro" id="IPR055372">
    <property type="entry name" value="CBM96"/>
</dbReference>
<accession>A0A1C6VLZ0</accession>
<evidence type="ECO:0000256" key="4">
    <source>
        <dbReference type="SAM" id="SignalP"/>
    </source>
</evidence>
<sequence length="616" mass="65103">MDVNGASTGVPTARTRRVPRRFLSTGLAALLTTTGALAITGQPAAAGVTRWVVPTSTSYTDARQPAQAFPVAAGESLPLGTWEADGAKHTSRSYFTFDLTPYPGKEIISAELRTGEARVDDCTKPREVELWRTDTPEAAPTWANAPAVHEKIGDLGATATPCPAGYLELLVTEAVQRAVNEGRDSLTLMARIAGDHEQAKHYSRWIERPGISLDANAAPNMPGKLTVHELTCADGLLIGTTTPILSAEVTDPDKVDGYAGDLVSTTFAWWPVDRPTERTEWTSYSKSAPARFSYSVPAGLMVNNGTYAFAVKAADQRASSDWSPECRFTVDTEAPAQPTVTSTDYPDDDGWYGGPGIPGEFTFTANDGTDSVGFRYSLMGALPTYVAADAPGGSATVTITPGKNGPNLLDVEAVDATGNRSPVTRYVFRVRDTSPTITDGNPTAGYGEPRTLTFSPRMENVVEYTYRLNDGPEQTAAAAADGTSTITITPTKPGNNDVYVRSRTADGLLSGEGSYRFNLASKPTVTSVEYPMGKTGAPAGTPGTFVFGPGMPGVAEYVYSFDGRPTETVAAGVDGSASVTYTPTTAGPHRITVYTRTGDGLVSETFTGSFLVARAA</sequence>
<protein>
    <recommendedName>
        <fullName evidence="5">Carbohydrate-binding module family 96 domain-containing protein</fullName>
    </recommendedName>
</protein>
<feature type="domain" description="Carbohydrate-binding module family 96" evidence="5">
    <location>
        <begin position="85"/>
        <end position="201"/>
    </location>
</feature>
<dbReference type="NCBIfam" id="NF033679">
    <property type="entry name" value="DNRLRE_dom"/>
    <property type="match status" value="1"/>
</dbReference>
<reference evidence="7" key="1">
    <citation type="submission" date="2016-06" db="EMBL/GenBank/DDBJ databases">
        <authorList>
            <person name="Varghese N."/>
            <person name="Submissions Spin"/>
        </authorList>
    </citation>
    <scope>NUCLEOTIDE SEQUENCE [LARGE SCALE GENOMIC DNA]</scope>
    <source>
        <strain evidence="7">DSM 44814</strain>
    </source>
</reference>
<evidence type="ECO:0000313" key="7">
    <source>
        <dbReference type="Proteomes" id="UP000199696"/>
    </source>
</evidence>
<comment type="subcellular location">
    <subcellularLocation>
        <location evidence="1">Secreted</location>
    </subcellularLocation>
</comment>
<name>A0A1C6VLZ0_9ACTN</name>
<dbReference type="Pfam" id="PF24517">
    <property type="entry name" value="CBM96"/>
    <property type="match status" value="1"/>
</dbReference>
<proteinExistence type="predicted"/>
<gene>
    <name evidence="6" type="ORF">GA0070604_5944</name>
</gene>
<evidence type="ECO:0000256" key="2">
    <source>
        <dbReference type="ARBA" id="ARBA00022525"/>
    </source>
</evidence>
<keyword evidence="3 4" id="KW-0732">Signal</keyword>
<feature type="signal peptide" evidence="4">
    <location>
        <begin position="1"/>
        <end position="38"/>
    </location>
</feature>
<evidence type="ECO:0000256" key="3">
    <source>
        <dbReference type="ARBA" id="ARBA00022729"/>
    </source>
</evidence>
<feature type="chain" id="PRO_5008748843" description="Carbohydrate-binding module family 96 domain-containing protein" evidence="4">
    <location>
        <begin position="39"/>
        <end position="616"/>
    </location>
</feature>
<keyword evidence="7" id="KW-1185">Reference proteome</keyword>
<dbReference type="AlphaFoldDB" id="A0A1C6VLZ0"/>
<dbReference type="EMBL" id="FMHY01000002">
    <property type="protein sequence ID" value="SCL67285.1"/>
    <property type="molecule type" value="Genomic_DNA"/>
</dbReference>
<evidence type="ECO:0000256" key="1">
    <source>
        <dbReference type="ARBA" id="ARBA00004613"/>
    </source>
</evidence>
<evidence type="ECO:0000259" key="5">
    <source>
        <dbReference type="Pfam" id="PF24517"/>
    </source>
</evidence>